<keyword evidence="3" id="KW-1185">Reference proteome</keyword>
<dbReference type="EMBL" id="JAIEZQ010000001">
    <property type="protein sequence ID" value="MBY9073337.1"/>
    <property type="molecule type" value="Genomic_DNA"/>
</dbReference>
<reference evidence="2 3" key="1">
    <citation type="submission" date="2021-08" db="EMBL/GenBank/DDBJ databases">
        <title>Nocardioides bacterium WL0053 sp. nov., isolated from the sediment.</title>
        <authorList>
            <person name="Wang L."/>
            <person name="Zhang D."/>
            <person name="Zhang A."/>
        </authorList>
    </citation>
    <scope>NUCLEOTIDE SEQUENCE [LARGE SCALE GENOMIC DNA]</scope>
    <source>
        <strain evidence="2 3">WL0053</strain>
    </source>
</reference>
<feature type="region of interest" description="Disordered" evidence="1">
    <location>
        <begin position="1"/>
        <end position="37"/>
    </location>
</feature>
<dbReference type="Proteomes" id="UP000754710">
    <property type="component" value="Unassembled WGS sequence"/>
</dbReference>
<comment type="caution">
    <text evidence="2">The sequence shown here is derived from an EMBL/GenBank/DDBJ whole genome shotgun (WGS) entry which is preliminary data.</text>
</comment>
<evidence type="ECO:0000313" key="3">
    <source>
        <dbReference type="Proteomes" id="UP000754710"/>
    </source>
</evidence>
<feature type="compositionally biased region" description="Low complexity" evidence="1">
    <location>
        <begin position="17"/>
        <end position="26"/>
    </location>
</feature>
<evidence type="ECO:0000313" key="2">
    <source>
        <dbReference type="EMBL" id="MBY9073337.1"/>
    </source>
</evidence>
<gene>
    <name evidence="2" type="ORF">K1X13_00750</name>
</gene>
<organism evidence="2 3">
    <name type="scientific">Nocardioides jiangsuensis</name>
    <dbReference type="NCBI Taxonomy" id="2866161"/>
    <lineage>
        <taxon>Bacteria</taxon>
        <taxon>Bacillati</taxon>
        <taxon>Actinomycetota</taxon>
        <taxon>Actinomycetes</taxon>
        <taxon>Propionibacteriales</taxon>
        <taxon>Nocardioidaceae</taxon>
        <taxon>Nocardioides</taxon>
    </lineage>
</organism>
<proteinExistence type="predicted"/>
<dbReference type="RefSeq" id="WP_221023148.1">
    <property type="nucleotide sequence ID" value="NZ_JAIEZQ010000001.1"/>
</dbReference>
<evidence type="ECO:0000256" key="1">
    <source>
        <dbReference type="SAM" id="MobiDB-lite"/>
    </source>
</evidence>
<name>A0ABS7RE98_9ACTN</name>
<accession>A0ABS7RE98</accession>
<protein>
    <submittedName>
        <fullName evidence="2">Uncharacterized protein</fullName>
    </submittedName>
</protein>
<feature type="compositionally biased region" description="Basic and acidic residues" evidence="1">
    <location>
        <begin position="27"/>
        <end position="36"/>
    </location>
</feature>
<sequence>MDEMRRGLNRLMSQDVSRANAASAAESLRERRRQQEDADEFVARRRWRYASAVEAARDLGSGGP</sequence>